<protein>
    <recommendedName>
        <fullName evidence="1">Transposase IS110-like N-terminal domain-containing protein</fullName>
    </recommendedName>
</protein>
<gene>
    <name evidence="2" type="ORF">S12H4_25964</name>
</gene>
<dbReference type="InterPro" id="IPR002525">
    <property type="entry name" value="Transp_IS110-like_N"/>
</dbReference>
<dbReference type="GO" id="GO:0004803">
    <property type="term" value="F:transposase activity"/>
    <property type="evidence" value="ECO:0007669"/>
    <property type="project" value="InterPro"/>
</dbReference>
<accession>X1TFB7</accession>
<name>X1TFB7_9ZZZZ</name>
<feature type="domain" description="Transposase IS110-like N-terminal" evidence="1">
    <location>
        <begin position="24"/>
        <end position="161"/>
    </location>
</feature>
<evidence type="ECO:0000259" key="1">
    <source>
        <dbReference type="Pfam" id="PF01548"/>
    </source>
</evidence>
<dbReference type="InterPro" id="IPR047650">
    <property type="entry name" value="Transpos_IS110"/>
</dbReference>
<reference evidence="2" key="1">
    <citation type="journal article" date="2014" name="Front. Microbiol.">
        <title>High frequency of phylogenetically diverse reductive dehalogenase-homologous genes in deep subseafloor sedimentary metagenomes.</title>
        <authorList>
            <person name="Kawai M."/>
            <person name="Futagami T."/>
            <person name="Toyoda A."/>
            <person name="Takaki Y."/>
            <person name="Nishi S."/>
            <person name="Hori S."/>
            <person name="Arai W."/>
            <person name="Tsubouchi T."/>
            <person name="Morono Y."/>
            <person name="Uchiyama I."/>
            <person name="Ito T."/>
            <person name="Fujiyama A."/>
            <person name="Inagaki F."/>
            <person name="Takami H."/>
        </authorList>
    </citation>
    <scope>NUCLEOTIDE SEQUENCE</scope>
    <source>
        <strain evidence="2">Expedition CK06-06</strain>
    </source>
</reference>
<dbReference type="AlphaFoldDB" id="X1TFB7"/>
<dbReference type="PANTHER" id="PTHR33055:SF13">
    <property type="entry name" value="TRANSPOSASE"/>
    <property type="match status" value="1"/>
</dbReference>
<dbReference type="Pfam" id="PF01548">
    <property type="entry name" value="DEDD_Tnp_IS110"/>
    <property type="match status" value="1"/>
</dbReference>
<evidence type="ECO:0000313" key="2">
    <source>
        <dbReference type="EMBL" id="GAI78739.1"/>
    </source>
</evidence>
<dbReference type="PANTHER" id="PTHR33055">
    <property type="entry name" value="TRANSPOSASE FOR INSERTION SEQUENCE ELEMENT IS1111A"/>
    <property type="match status" value="1"/>
</dbReference>
<dbReference type="GO" id="GO:0003677">
    <property type="term" value="F:DNA binding"/>
    <property type="evidence" value="ECO:0007669"/>
    <property type="project" value="InterPro"/>
</dbReference>
<organism evidence="2">
    <name type="scientific">marine sediment metagenome</name>
    <dbReference type="NCBI Taxonomy" id="412755"/>
    <lineage>
        <taxon>unclassified sequences</taxon>
        <taxon>metagenomes</taxon>
        <taxon>ecological metagenomes</taxon>
    </lineage>
</organism>
<feature type="non-terminal residue" evidence="2">
    <location>
        <position position="248"/>
    </location>
</feature>
<dbReference type="EMBL" id="BARW01014686">
    <property type="protein sequence ID" value="GAI78739.1"/>
    <property type="molecule type" value="Genomic_DNA"/>
</dbReference>
<proteinExistence type="predicted"/>
<sequence length="248" mass="28344">MAKRKVKGNPNATITMPIVNPGAAGIDIGSRSHFVCVSQDNVKEFKSFTSGLHEIAEHLLYYEIKTIALESTGFYWQQLFVLLQSYGFEVILVNARHVKNVKGHKTDVVDSKWLQLLHSIGLLSNSFQPDFFTKELRQYVRHRKSLIETGSMYIAKMNKSLVLMNIQLKTVLRDLTGESGLKVIEAIVKGVRDPDVLEPLVGKRVKASRQDIKDALNGDWRGEHLFELSQNYSFYQFTREKIKETDNR</sequence>
<dbReference type="GO" id="GO:0006313">
    <property type="term" value="P:DNA transposition"/>
    <property type="evidence" value="ECO:0007669"/>
    <property type="project" value="InterPro"/>
</dbReference>
<comment type="caution">
    <text evidence="2">The sequence shown here is derived from an EMBL/GenBank/DDBJ whole genome shotgun (WGS) entry which is preliminary data.</text>
</comment>